<feature type="chain" id="PRO_5040245989" description="Neuropeptide" evidence="1">
    <location>
        <begin position="21"/>
        <end position="112"/>
    </location>
</feature>
<evidence type="ECO:0000313" key="3">
    <source>
        <dbReference type="Proteomes" id="UP001152798"/>
    </source>
</evidence>
<evidence type="ECO:0000313" key="2">
    <source>
        <dbReference type="EMBL" id="CAH1401222.1"/>
    </source>
</evidence>
<proteinExistence type="predicted"/>
<dbReference type="AlphaFoldDB" id="A0A9P0HG97"/>
<evidence type="ECO:0000256" key="1">
    <source>
        <dbReference type="SAM" id="SignalP"/>
    </source>
</evidence>
<keyword evidence="3" id="KW-1185">Reference proteome</keyword>
<sequence length="112" mass="12265">MILPKNLLLLLLVILASTMAEEDLEVDSTVRFGFAVGGPGYYGFGGGYRYFATAIELNPEKPFSRNVFPSSSDGKIDGIDCRSVLSRTDRIIRQSSDSFTEVVQPAINNAQQ</sequence>
<evidence type="ECO:0008006" key="4">
    <source>
        <dbReference type="Google" id="ProtNLM"/>
    </source>
</evidence>
<keyword evidence="1" id="KW-0732">Signal</keyword>
<name>A0A9P0HG97_NEZVI</name>
<dbReference type="EMBL" id="OV725081">
    <property type="protein sequence ID" value="CAH1401222.1"/>
    <property type="molecule type" value="Genomic_DNA"/>
</dbReference>
<dbReference type="Proteomes" id="UP001152798">
    <property type="component" value="Chromosome 5"/>
</dbReference>
<organism evidence="2 3">
    <name type="scientific">Nezara viridula</name>
    <name type="common">Southern green stink bug</name>
    <name type="synonym">Cimex viridulus</name>
    <dbReference type="NCBI Taxonomy" id="85310"/>
    <lineage>
        <taxon>Eukaryota</taxon>
        <taxon>Metazoa</taxon>
        <taxon>Ecdysozoa</taxon>
        <taxon>Arthropoda</taxon>
        <taxon>Hexapoda</taxon>
        <taxon>Insecta</taxon>
        <taxon>Pterygota</taxon>
        <taxon>Neoptera</taxon>
        <taxon>Paraneoptera</taxon>
        <taxon>Hemiptera</taxon>
        <taxon>Heteroptera</taxon>
        <taxon>Panheteroptera</taxon>
        <taxon>Pentatomomorpha</taxon>
        <taxon>Pentatomoidea</taxon>
        <taxon>Pentatomidae</taxon>
        <taxon>Pentatominae</taxon>
        <taxon>Nezara</taxon>
    </lineage>
</organism>
<feature type="signal peptide" evidence="1">
    <location>
        <begin position="1"/>
        <end position="20"/>
    </location>
</feature>
<reference evidence="2" key="1">
    <citation type="submission" date="2022-01" db="EMBL/GenBank/DDBJ databases">
        <authorList>
            <person name="King R."/>
        </authorList>
    </citation>
    <scope>NUCLEOTIDE SEQUENCE</scope>
</reference>
<accession>A0A9P0HG97</accession>
<protein>
    <recommendedName>
        <fullName evidence="4">Neuropeptide</fullName>
    </recommendedName>
</protein>
<gene>
    <name evidence="2" type="ORF">NEZAVI_LOCUS10294</name>
</gene>